<accession>A0A7M7J133</accession>
<evidence type="ECO:0008006" key="4">
    <source>
        <dbReference type="Google" id="ProtNLM"/>
    </source>
</evidence>
<reference evidence="2" key="1">
    <citation type="submission" date="2021-01" db="UniProtKB">
        <authorList>
            <consortium name="EnsemblMetazoa"/>
        </authorList>
    </citation>
    <scope>IDENTIFICATION</scope>
</reference>
<protein>
    <recommendedName>
        <fullName evidence="4">Mitochondrial 28S ribosomal protein S27</fullName>
    </recommendedName>
</protein>
<dbReference type="GeneID" id="111243384"/>
<evidence type="ECO:0000313" key="3">
    <source>
        <dbReference type="Proteomes" id="UP000594260"/>
    </source>
</evidence>
<dbReference type="PANTHER" id="PTHR21393:SF0">
    <property type="entry name" value="SMALL RIBOSOMAL SUBUNIT PROTEIN MS27"/>
    <property type="match status" value="1"/>
</dbReference>
<dbReference type="OMA" id="REDIDHA"/>
<dbReference type="FunCoup" id="A0A7M7J133">
    <property type="interactions" value="444"/>
</dbReference>
<name>A0A7M7J133_VARDE</name>
<proteinExistence type="predicted"/>
<dbReference type="PANTHER" id="PTHR21393">
    <property type="entry name" value="MITOCHONDRIAL 28S RIBOSOMAL PROTEIN S27"/>
    <property type="match status" value="1"/>
</dbReference>
<dbReference type="InterPro" id="IPR019266">
    <property type="entry name" value="Ribosomal_mS27"/>
</dbReference>
<dbReference type="RefSeq" id="XP_022644602.1">
    <property type="nucleotide sequence ID" value="XM_022788867.1"/>
</dbReference>
<keyword evidence="3" id="KW-1185">Reference proteome</keyword>
<organism evidence="2 3">
    <name type="scientific">Varroa destructor</name>
    <name type="common">Honeybee mite</name>
    <dbReference type="NCBI Taxonomy" id="109461"/>
    <lineage>
        <taxon>Eukaryota</taxon>
        <taxon>Metazoa</taxon>
        <taxon>Ecdysozoa</taxon>
        <taxon>Arthropoda</taxon>
        <taxon>Chelicerata</taxon>
        <taxon>Arachnida</taxon>
        <taxon>Acari</taxon>
        <taxon>Parasitiformes</taxon>
        <taxon>Mesostigmata</taxon>
        <taxon>Gamasina</taxon>
        <taxon>Dermanyssoidea</taxon>
        <taxon>Varroidae</taxon>
        <taxon>Varroa</taxon>
    </lineage>
</organism>
<evidence type="ECO:0000313" key="2">
    <source>
        <dbReference type="EnsemblMetazoa" id="XP_022644602"/>
    </source>
</evidence>
<dbReference type="GO" id="GO:0005739">
    <property type="term" value="C:mitochondrion"/>
    <property type="evidence" value="ECO:0007669"/>
    <property type="project" value="UniProtKB-SubCell"/>
</dbReference>
<dbReference type="AlphaFoldDB" id="A0A7M7J133"/>
<dbReference type="Proteomes" id="UP000594260">
    <property type="component" value="Unplaced"/>
</dbReference>
<dbReference type="InterPro" id="IPR034913">
    <property type="entry name" value="mS27/PTCD2"/>
</dbReference>
<dbReference type="Pfam" id="PF10037">
    <property type="entry name" value="MRP-S27"/>
    <property type="match status" value="1"/>
</dbReference>
<dbReference type="EnsemblMetazoa" id="XM_022788867">
    <property type="protein sequence ID" value="XP_022644602"/>
    <property type="gene ID" value="LOC111243384"/>
</dbReference>
<comment type="subcellular location">
    <subcellularLocation>
        <location evidence="1">Mitochondrion</location>
    </subcellularLocation>
</comment>
<evidence type="ECO:0000256" key="1">
    <source>
        <dbReference type="ARBA" id="ARBA00004173"/>
    </source>
</evidence>
<dbReference type="OrthoDB" id="19830at2759"/>
<sequence length="476" mass="54248">MAASMRTIARSAKLLQNRGFSMKFGLRTYLSSAYACNEEWAAQKRNDPLLKIPDAGQYFVDISRRFVAKAKENLAVDVDIFVNSVEGEVVMQEVINLLNRLRRSKHTVHTLPSTACATVRYMLSIGQDAKLIEMLEDRFAYGLFPDVPTMNLLLDHFLMKKGKEREAAKVATEMMLQENPGNEITRVLSLLACIKYLSTGTKASPWINAPPTPEKSNEDDEIEYVRVPNLTNFFFDDHFDLTDPDLVIGKTLLHFNKGRQPGLVKDSVHLVGLARKGQWERMKKDISSVKEICSDAKELCLQRLTEFTETEGAEKFDPKAIIGMTSPDISGLLASAQRVSVPDWFAPQLEKIKVNDASLISLLEAEANNLSPHEELDIKRQNALFAQWVKDRKAAIDEQRAAIDRVRRIEILRAKKKELVEKEELYYAFENWNKIEMLLEEINKNFVKEEKVEEYVPPEVKKRKQLTKSEPAKVAT</sequence>
<dbReference type="InParanoid" id="A0A7M7J133"/>
<dbReference type="KEGG" id="vde:111243384"/>